<dbReference type="GO" id="GO:0005694">
    <property type="term" value="C:chromosome"/>
    <property type="evidence" value="ECO:0007669"/>
    <property type="project" value="TreeGrafter"/>
</dbReference>
<dbReference type="SMART" id="SM00470">
    <property type="entry name" value="ParB"/>
    <property type="match status" value="1"/>
</dbReference>
<evidence type="ECO:0000259" key="5">
    <source>
        <dbReference type="SMART" id="SM00470"/>
    </source>
</evidence>
<dbReference type="PRINTS" id="PR00508">
    <property type="entry name" value="S21N4MTFRASE"/>
</dbReference>
<evidence type="ECO:0000256" key="2">
    <source>
        <dbReference type="ARBA" id="ARBA00022679"/>
    </source>
</evidence>
<dbReference type="PIRSF" id="PIRSF036758">
    <property type="entry name" value="Aden_M_ParB"/>
    <property type="match status" value="1"/>
</dbReference>
<reference evidence="6 7" key="1">
    <citation type="journal article" date="2019" name="Environ. Microbiol.">
        <title>Species interactions and distinct microbial communities in high Arctic permafrost affected cryosols are associated with the CH4 and CO2 gas fluxes.</title>
        <authorList>
            <person name="Altshuler I."/>
            <person name="Hamel J."/>
            <person name="Turney S."/>
            <person name="Magnuson E."/>
            <person name="Levesque R."/>
            <person name="Greer C."/>
            <person name="Whyte L.G."/>
        </authorList>
    </citation>
    <scope>NUCLEOTIDE SEQUENCE [LARGE SCALE GENOMIC DNA]</scope>
    <source>
        <strain evidence="6 7">S9.3B</strain>
    </source>
</reference>
<name>A0A502EK08_9PROT</name>
<dbReference type="GO" id="GO:0009007">
    <property type="term" value="F:site-specific DNA-methyltransferase (adenine-specific) activity"/>
    <property type="evidence" value="ECO:0007669"/>
    <property type="project" value="UniProtKB-EC"/>
</dbReference>
<feature type="domain" description="ParB-like N-terminal" evidence="5">
    <location>
        <begin position="27"/>
        <end position="113"/>
    </location>
</feature>
<dbReference type="OrthoDB" id="7806498at2"/>
<evidence type="ECO:0000256" key="1">
    <source>
        <dbReference type="ARBA" id="ARBA00022603"/>
    </source>
</evidence>
<gene>
    <name evidence="6" type="ORF">EAH89_29560</name>
</gene>
<dbReference type="Pfam" id="PF01555">
    <property type="entry name" value="N6_N4_Mtase"/>
    <property type="match status" value="1"/>
</dbReference>
<sequence length="436" mass="46920">MSSAPSAAQASGSTGAPSLPWPADHVERWLIERLLPYARNARTHSDAQVAQLAASIREWGWTVPVLVDEAGTLIAGHGRVMAARKLGLASVPVMVARGWTEGQRRAYALADNRLALSAGWDEDLLRVELAEFGAGGFDLALTGFDPTEIGALLTAPTSGLTDPEEVPSPPEVPVSRLGDVWVMGRHRLACGDCTDAEVVQAALGGVRPHLMVTDPPYGVEYDPSWRNEALEGSKTARTGKVLNDDRADWREAWALFPGDVAYVWHGALHAGTVAGSLTACDFGIRAQVIWAKERLVLGRGHYHWQHEPCWYAVRDGAKGHWAGDRKQTTLWSIPSRDQDADTVHGTQKPVECMRRPIENNSSPGQAVYEPFSGSGTTLIAAEMAGRACHAVELSPAYVDVAVLRWQAFTGQEAVLESSGATFAQVAAERTAPLEAA</sequence>
<dbReference type="InterPro" id="IPR003115">
    <property type="entry name" value="ParB_N"/>
</dbReference>
<dbReference type="GO" id="GO:0032259">
    <property type="term" value="P:methylation"/>
    <property type="evidence" value="ECO:0007669"/>
    <property type="project" value="UniProtKB-KW"/>
</dbReference>
<dbReference type="EC" id="2.1.1.-" evidence="4"/>
<evidence type="ECO:0000256" key="4">
    <source>
        <dbReference type="RuleBase" id="RU362026"/>
    </source>
</evidence>
<dbReference type="GO" id="GO:0045881">
    <property type="term" value="P:positive regulation of sporulation resulting in formation of a cellular spore"/>
    <property type="evidence" value="ECO:0007669"/>
    <property type="project" value="TreeGrafter"/>
</dbReference>
<organism evidence="6 7">
    <name type="scientific">Muricoccus nepalensis</name>
    <dbReference type="NCBI Taxonomy" id="1854500"/>
    <lineage>
        <taxon>Bacteria</taxon>
        <taxon>Pseudomonadati</taxon>
        <taxon>Pseudomonadota</taxon>
        <taxon>Alphaproteobacteria</taxon>
        <taxon>Acetobacterales</taxon>
        <taxon>Roseomonadaceae</taxon>
        <taxon>Muricoccus</taxon>
    </lineage>
</organism>
<dbReference type="InterPro" id="IPR029063">
    <property type="entry name" value="SAM-dependent_MTases_sf"/>
</dbReference>
<keyword evidence="7" id="KW-1185">Reference proteome</keyword>
<accession>A0A502EK08</accession>
<dbReference type="Gene3D" id="3.40.50.150">
    <property type="entry name" value="Vaccinia Virus protein VP39"/>
    <property type="match status" value="1"/>
</dbReference>
<comment type="similarity">
    <text evidence="4">Belongs to the N(4)/N(6)-methyltransferase family.</text>
</comment>
<dbReference type="GO" id="GO:0008170">
    <property type="term" value="F:N-methyltransferase activity"/>
    <property type="evidence" value="ECO:0007669"/>
    <property type="project" value="InterPro"/>
</dbReference>
<dbReference type="CDD" id="cd16403">
    <property type="entry name" value="ParB_N_like_MT"/>
    <property type="match status" value="1"/>
</dbReference>
<comment type="caution">
    <text evidence="6">The sequence shown here is derived from an EMBL/GenBank/DDBJ whole genome shotgun (WGS) entry which is preliminary data.</text>
</comment>
<keyword evidence="1 6" id="KW-0489">Methyltransferase</keyword>
<dbReference type="GO" id="GO:0007059">
    <property type="term" value="P:chromosome segregation"/>
    <property type="evidence" value="ECO:0007669"/>
    <property type="project" value="TreeGrafter"/>
</dbReference>
<protein>
    <recommendedName>
        <fullName evidence="4">Methyltransferase</fullName>
        <ecNumber evidence="4">2.1.1.-</ecNumber>
    </recommendedName>
</protein>
<dbReference type="EMBL" id="RCZP01000079">
    <property type="protein sequence ID" value="TPG38055.1"/>
    <property type="molecule type" value="Genomic_DNA"/>
</dbReference>
<comment type="catalytic activity">
    <reaction evidence="3">
        <text>a 2'-deoxyadenosine in DNA + S-adenosyl-L-methionine = an N(6)-methyl-2'-deoxyadenosine in DNA + S-adenosyl-L-homocysteine + H(+)</text>
        <dbReference type="Rhea" id="RHEA:15197"/>
        <dbReference type="Rhea" id="RHEA-COMP:12418"/>
        <dbReference type="Rhea" id="RHEA-COMP:12419"/>
        <dbReference type="ChEBI" id="CHEBI:15378"/>
        <dbReference type="ChEBI" id="CHEBI:57856"/>
        <dbReference type="ChEBI" id="CHEBI:59789"/>
        <dbReference type="ChEBI" id="CHEBI:90615"/>
        <dbReference type="ChEBI" id="CHEBI:90616"/>
        <dbReference type="EC" id="2.1.1.72"/>
    </reaction>
</comment>
<dbReference type="InterPro" id="IPR036086">
    <property type="entry name" value="ParB/Sulfiredoxin_sf"/>
</dbReference>
<dbReference type="InterPro" id="IPR001091">
    <property type="entry name" value="RM_Methyltransferase"/>
</dbReference>
<evidence type="ECO:0000256" key="3">
    <source>
        <dbReference type="ARBA" id="ARBA00047942"/>
    </source>
</evidence>
<dbReference type="Gene3D" id="3.90.1530.10">
    <property type="entry name" value="Conserved hypothetical protein from pyrococcus furiosus pfu- 392566-001, ParB domain"/>
    <property type="match status" value="1"/>
</dbReference>
<dbReference type="InterPro" id="IPR015840">
    <property type="entry name" value="DNA_MeTrfase_ParB"/>
</dbReference>
<evidence type="ECO:0000313" key="6">
    <source>
        <dbReference type="EMBL" id="TPG38055.1"/>
    </source>
</evidence>
<keyword evidence="2 6" id="KW-0808">Transferase</keyword>
<dbReference type="SUPFAM" id="SSF53335">
    <property type="entry name" value="S-adenosyl-L-methionine-dependent methyltransferases"/>
    <property type="match status" value="1"/>
</dbReference>
<dbReference type="InterPro" id="IPR050336">
    <property type="entry name" value="Chromosome_partition/occlusion"/>
</dbReference>
<dbReference type="Proteomes" id="UP000317078">
    <property type="component" value="Unassembled WGS sequence"/>
</dbReference>
<dbReference type="RefSeq" id="WP_140887624.1">
    <property type="nucleotide sequence ID" value="NZ_RCZP01000079.1"/>
</dbReference>
<dbReference type="InterPro" id="IPR002941">
    <property type="entry name" value="DNA_methylase_N4/N6"/>
</dbReference>
<dbReference type="GO" id="GO:0003677">
    <property type="term" value="F:DNA binding"/>
    <property type="evidence" value="ECO:0007669"/>
    <property type="project" value="InterPro"/>
</dbReference>
<dbReference type="PANTHER" id="PTHR33375:SF1">
    <property type="entry name" value="CHROMOSOME-PARTITIONING PROTEIN PARB-RELATED"/>
    <property type="match status" value="1"/>
</dbReference>
<dbReference type="Pfam" id="PF02195">
    <property type="entry name" value="ParB_N"/>
    <property type="match status" value="1"/>
</dbReference>
<proteinExistence type="inferred from homology"/>
<evidence type="ECO:0000313" key="7">
    <source>
        <dbReference type="Proteomes" id="UP000317078"/>
    </source>
</evidence>
<dbReference type="AlphaFoldDB" id="A0A502EK08"/>
<dbReference type="PANTHER" id="PTHR33375">
    <property type="entry name" value="CHROMOSOME-PARTITIONING PROTEIN PARB-RELATED"/>
    <property type="match status" value="1"/>
</dbReference>
<dbReference type="SUPFAM" id="SSF110849">
    <property type="entry name" value="ParB/Sulfiredoxin"/>
    <property type="match status" value="1"/>
</dbReference>